<dbReference type="GO" id="GO:0016567">
    <property type="term" value="P:protein ubiquitination"/>
    <property type="evidence" value="ECO:0007669"/>
    <property type="project" value="InterPro"/>
</dbReference>
<evidence type="ECO:0000256" key="6">
    <source>
        <dbReference type="ARBA" id="ARBA00022771"/>
    </source>
</evidence>
<feature type="domain" description="RING-type" evidence="12">
    <location>
        <begin position="284"/>
        <end position="331"/>
    </location>
</feature>
<evidence type="ECO:0000256" key="8">
    <source>
        <dbReference type="ARBA" id="ARBA00022833"/>
    </source>
</evidence>
<dbReference type="SMART" id="SM00647">
    <property type="entry name" value="IBR"/>
    <property type="match status" value="2"/>
</dbReference>
<dbReference type="InterPro" id="IPR031127">
    <property type="entry name" value="E3_UB_ligase_RBR"/>
</dbReference>
<proteinExistence type="predicted"/>
<evidence type="ECO:0000256" key="1">
    <source>
        <dbReference type="ARBA" id="ARBA00001798"/>
    </source>
</evidence>
<reference evidence="15" key="1">
    <citation type="submission" date="2022-11" db="UniProtKB">
        <authorList>
            <consortium name="WormBaseParasite"/>
        </authorList>
    </citation>
    <scope>IDENTIFICATION</scope>
</reference>
<dbReference type="Gene3D" id="3.30.40.10">
    <property type="entry name" value="Zinc/RING finger domain, C3HC4 (zinc finger)"/>
    <property type="match status" value="1"/>
</dbReference>
<evidence type="ECO:0000256" key="3">
    <source>
        <dbReference type="ARBA" id="ARBA00022679"/>
    </source>
</evidence>
<evidence type="ECO:0000256" key="9">
    <source>
        <dbReference type="PROSITE-ProRule" id="PRU00175"/>
    </source>
</evidence>
<evidence type="ECO:0000259" key="12">
    <source>
        <dbReference type="PROSITE" id="PS50089"/>
    </source>
</evidence>
<evidence type="ECO:0000313" key="15">
    <source>
        <dbReference type="WBParaSite" id="scf7180000419277.g3604"/>
    </source>
</evidence>
<evidence type="ECO:0000256" key="7">
    <source>
        <dbReference type="ARBA" id="ARBA00022786"/>
    </source>
</evidence>
<keyword evidence="11" id="KW-1133">Transmembrane helix</keyword>
<dbReference type="PANTHER" id="PTHR11685">
    <property type="entry name" value="RBR FAMILY RING FINGER AND IBR DOMAIN-CONTAINING"/>
    <property type="match status" value="1"/>
</dbReference>
<feature type="compositionally biased region" description="Low complexity" evidence="10">
    <location>
        <begin position="177"/>
        <end position="191"/>
    </location>
</feature>
<dbReference type="PROSITE" id="PS51873">
    <property type="entry name" value="TRIAD"/>
    <property type="match status" value="1"/>
</dbReference>
<evidence type="ECO:0000256" key="2">
    <source>
        <dbReference type="ARBA" id="ARBA00012251"/>
    </source>
</evidence>
<organism evidence="14 15">
    <name type="scientific">Meloidogyne floridensis</name>
    <dbReference type="NCBI Taxonomy" id="298350"/>
    <lineage>
        <taxon>Eukaryota</taxon>
        <taxon>Metazoa</taxon>
        <taxon>Ecdysozoa</taxon>
        <taxon>Nematoda</taxon>
        <taxon>Chromadorea</taxon>
        <taxon>Rhabditida</taxon>
        <taxon>Tylenchina</taxon>
        <taxon>Tylenchomorpha</taxon>
        <taxon>Tylenchoidea</taxon>
        <taxon>Meloidogynidae</taxon>
        <taxon>Meloidogyninae</taxon>
        <taxon>Meloidogyne</taxon>
    </lineage>
</organism>
<feature type="transmembrane region" description="Helical" evidence="11">
    <location>
        <begin position="578"/>
        <end position="608"/>
    </location>
</feature>
<dbReference type="CDD" id="cd20338">
    <property type="entry name" value="BRcat_RBR_RNF19"/>
    <property type="match status" value="1"/>
</dbReference>
<feature type="region of interest" description="Disordered" evidence="10">
    <location>
        <begin position="143"/>
        <end position="240"/>
    </location>
</feature>
<dbReference type="InterPro" id="IPR017907">
    <property type="entry name" value="Znf_RING_CS"/>
</dbReference>
<dbReference type="InterPro" id="IPR013083">
    <property type="entry name" value="Znf_RING/FYVE/PHD"/>
</dbReference>
<keyword evidence="4" id="KW-0479">Metal-binding</keyword>
<evidence type="ECO:0000256" key="4">
    <source>
        <dbReference type="ARBA" id="ARBA00022723"/>
    </source>
</evidence>
<keyword evidence="8" id="KW-0862">Zinc</keyword>
<keyword evidence="14" id="KW-1185">Reference proteome</keyword>
<feature type="domain" description="RING-type" evidence="13">
    <location>
        <begin position="280"/>
        <end position="514"/>
    </location>
</feature>
<dbReference type="WBParaSite" id="scf7180000419277.g3604">
    <property type="protein sequence ID" value="scf7180000419277.g3604"/>
    <property type="gene ID" value="scf7180000419277.g3604"/>
</dbReference>
<comment type="catalytic activity">
    <reaction evidence="1">
        <text>[E2 ubiquitin-conjugating enzyme]-S-ubiquitinyl-L-cysteine + [acceptor protein]-L-lysine = [E2 ubiquitin-conjugating enzyme]-L-cysteine + [acceptor protein]-N(6)-ubiquitinyl-L-lysine.</text>
        <dbReference type="EC" id="2.3.2.31"/>
    </reaction>
</comment>
<keyword evidence="7" id="KW-0833">Ubl conjugation pathway</keyword>
<evidence type="ECO:0000313" key="14">
    <source>
        <dbReference type="Proteomes" id="UP000887560"/>
    </source>
</evidence>
<feature type="compositionally biased region" description="Polar residues" evidence="10">
    <location>
        <begin position="767"/>
        <end position="787"/>
    </location>
</feature>
<sequence length="891" mass="96753">MNVTSNTCSSSNTTTTKCNKNLGIVVECIENNSVTNTDESQALLLNSGQNSKRKLSERLEGNTNKMANTNVVSNLKQESTTTPTKNDIEEYLYSSKHKKKSLNQQPSRFERGRLGLITFLNNITASPTSSDLDNTSEELFRKNVRSHSITSSTTTPTAASHHHHPQIKIPEYKNINKSTKSLSGKLTSSHSENQQGKEEKALSVGDVPLNNGGKMENSISNEFNKENGNVSENQNSTAPADKLSIKSGVSMAASSNSGPSESLFSAGSAQSNTSGIKSCMKQECPICCIRQSAQNFYRFKACTHIFCKGCLVKFISVEIAESRTNISCPECPVSLQISDIYNLLSHQPEMLERFELYSLRRILSIDPDTRWCPAPDCTYAVIATSCAACPQLKCERCSTMFCYHCKSYWHPNQTCDQARSRSFFNSPLVSSLRSSLPTNNNNNNLVESTRGGNFVISGDEMKACPRCGALITKMNDGSCNHMQCALCNAEFCWLCLKQINELHYLSPTGCTFWGKKPWTRKKKLLWQIGTLIGAPLGIALIAGLAVPGIICGVPIFIGRKTYQRFSNLSRTKRQLATALSVVGSLVISPVLAVMTVGVGVPIMLAYVYGVVPLSLCRNGACGGGGGGGTSANEDNVGGNSTFRDEEEKIVLTAEGNKNVNNNRENSSTTKTISKSSFHQRRQSIASFGLVSLTDKPNTEDASIQAIAGSQYNYDNRSVHTIWSSGCHVGVIESVHGVNINGEDAENASTMACCSASIAAQASERRSLTGSNSSFKTRPRSSISNSRGVSEEPGKIPAKFTRKVSVKNVEGINGVREIGGGGGSSVDERIRQEIFLPPSSSSNPGGPSNITFNNNDLEQKKKSRFSLRSFVRHPINTIMGKRKNFNAVDAKE</sequence>
<keyword evidence="5" id="KW-0677">Repeat</keyword>
<dbReference type="GO" id="GO:0008270">
    <property type="term" value="F:zinc ion binding"/>
    <property type="evidence" value="ECO:0007669"/>
    <property type="project" value="UniProtKB-KW"/>
</dbReference>
<dbReference type="FunFam" id="1.20.120.1750:FF:000017">
    <property type="entry name" value="RBR-type E3 ubiquitin transferase"/>
    <property type="match status" value="1"/>
</dbReference>
<keyword evidence="11" id="KW-0812">Transmembrane</keyword>
<dbReference type="Pfam" id="PF01485">
    <property type="entry name" value="IBR"/>
    <property type="match status" value="2"/>
</dbReference>
<dbReference type="SMART" id="SM00184">
    <property type="entry name" value="RING"/>
    <property type="match status" value="1"/>
</dbReference>
<dbReference type="InterPro" id="IPR002867">
    <property type="entry name" value="IBR_dom"/>
</dbReference>
<dbReference type="PROSITE" id="PS00518">
    <property type="entry name" value="ZF_RING_1"/>
    <property type="match status" value="1"/>
</dbReference>
<protein>
    <recommendedName>
        <fullName evidence="2">RBR-type E3 ubiquitin transferase</fullName>
        <ecNumber evidence="2">2.3.2.31</ecNumber>
    </recommendedName>
</protein>
<feature type="compositionally biased region" description="Low complexity" evidence="10">
    <location>
        <begin position="146"/>
        <end position="159"/>
    </location>
</feature>
<name>A0A915NN98_9BILA</name>
<accession>A0A915NN98</accession>
<keyword evidence="6 9" id="KW-0863">Zinc-finger</keyword>
<dbReference type="AlphaFoldDB" id="A0A915NN98"/>
<evidence type="ECO:0000256" key="10">
    <source>
        <dbReference type="SAM" id="MobiDB-lite"/>
    </source>
</evidence>
<dbReference type="PROSITE" id="PS50089">
    <property type="entry name" value="ZF_RING_2"/>
    <property type="match status" value="1"/>
</dbReference>
<feature type="transmembrane region" description="Helical" evidence="11">
    <location>
        <begin position="524"/>
        <end position="557"/>
    </location>
</feature>
<feature type="region of interest" description="Disordered" evidence="10">
    <location>
        <begin position="764"/>
        <end position="795"/>
    </location>
</feature>
<dbReference type="Gene3D" id="1.20.120.1750">
    <property type="match status" value="1"/>
</dbReference>
<dbReference type="Proteomes" id="UP000887560">
    <property type="component" value="Unplaced"/>
</dbReference>
<dbReference type="GO" id="GO:0061630">
    <property type="term" value="F:ubiquitin protein ligase activity"/>
    <property type="evidence" value="ECO:0007669"/>
    <property type="project" value="UniProtKB-EC"/>
</dbReference>
<dbReference type="InterPro" id="IPR044066">
    <property type="entry name" value="TRIAD_supradom"/>
</dbReference>
<evidence type="ECO:0000259" key="13">
    <source>
        <dbReference type="PROSITE" id="PS51873"/>
    </source>
</evidence>
<evidence type="ECO:0000256" key="5">
    <source>
        <dbReference type="ARBA" id="ARBA00022737"/>
    </source>
</evidence>
<dbReference type="EC" id="2.3.2.31" evidence="2"/>
<dbReference type="InterPro" id="IPR001841">
    <property type="entry name" value="Znf_RING"/>
</dbReference>
<feature type="compositionally biased region" description="Polar residues" evidence="10">
    <location>
        <begin position="217"/>
        <end position="238"/>
    </location>
</feature>
<dbReference type="SUPFAM" id="SSF57850">
    <property type="entry name" value="RING/U-box"/>
    <property type="match status" value="3"/>
</dbReference>
<evidence type="ECO:0000256" key="11">
    <source>
        <dbReference type="SAM" id="Phobius"/>
    </source>
</evidence>
<keyword evidence="11" id="KW-0472">Membrane</keyword>
<keyword evidence="3" id="KW-0808">Transferase</keyword>
<dbReference type="CDD" id="cd20355">
    <property type="entry name" value="Rcat_RBR_RNF19"/>
    <property type="match status" value="1"/>
</dbReference>